<reference evidence="1" key="1">
    <citation type="submission" date="2022-08" db="EMBL/GenBank/DDBJ databases">
        <title>Genome Sequence of Lecanicillium fungicola.</title>
        <authorList>
            <person name="Buettner E."/>
        </authorList>
    </citation>
    <scope>NUCLEOTIDE SEQUENCE</scope>
    <source>
        <strain evidence="1">Babe33</strain>
    </source>
</reference>
<organism evidence="1 2">
    <name type="scientific">Zarea fungicola</name>
    <dbReference type="NCBI Taxonomy" id="93591"/>
    <lineage>
        <taxon>Eukaryota</taxon>
        <taxon>Fungi</taxon>
        <taxon>Dikarya</taxon>
        <taxon>Ascomycota</taxon>
        <taxon>Pezizomycotina</taxon>
        <taxon>Sordariomycetes</taxon>
        <taxon>Hypocreomycetidae</taxon>
        <taxon>Hypocreales</taxon>
        <taxon>Cordycipitaceae</taxon>
        <taxon>Zarea</taxon>
    </lineage>
</organism>
<comment type="caution">
    <text evidence="1">The sequence shown here is derived from an EMBL/GenBank/DDBJ whole genome shotgun (WGS) entry which is preliminary data.</text>
</comment>
<gene>
    <name evidence="1" type="ORF">NQ176_g6137</name>
</gene>
<evidence type="ECO:0000313" key="1">
    <source>
        <dbReference type="EMBL" id="KAJ2974287.1"/>
    </source>
</evidence>
<dbReference type="Proteomes" id="UP001143910">
    <property type="component" value="Unassembled WGS sequence"/>
</dbReference>
<sequence length="204" mass="22556">MSIIRLILDFDGTITAKDTINHLASAGIAAQNLRRGVNLQPKWDRLVKAYLEDYEDYKSRFTPSEAKRTRLEDEKRFLSGLQHVERASLRRVEEAGIFHGMDAVAMKKIGVDALKNGDVQLRGGFGRITDLAREQGWPVSVVSVNWSDDFVRGVLGNTVPENNVIANNTRDGSICGPDTLGLLVSSPDKLRAMQRLGGSGCVFR</sequence>
<keyword evidence="2" id="KW-1185">Reference proteome</keyword>
<name>A0ACC1N4U1_9HYPO</name>
<accession>A0ACC1N4U1</accession>
<evidence type="ECO:0000313" key="2">
    <source>
        <dbReference type="Proteomes" id="UP001143910"/>
    </source>
</evidence>
<dbReference type="EMBL" id="JANJQO010000849">
    <property type="protein sequence ID" value="KAJ2974287.1"/>
    <property type="molecule type" value="Genomic_DNA"/>
</dbReference>
<proteinExistence type="predicted"/>
<protein>
    <submittedName>
        <fullName evidence="1">Uncharacterized protein</fullName>
    </submittedName>
</protein>